<dbReference type="NCBIfam" id="TIGR01307">
    <property type="entry name" value="pgm_bpd_ind"/>
    <property type="match status" value="1"/>
</dbReference>
<comment type="subunit">
    <text evidence="10">Monomer.</text>
</comment>
<dbReference type="GO" id="GO:0006096">
    <property type="term" value="P:glycolytic process"/>
    <property type="evidence" value="ECO:0007669"/>
    <property type="project" value="UniProtKB-UniRule"/>
</dbReference>
<sequence>MPQRPKPVVLIILDGWGINPRTDANAIALVDPPFYRSLLEHYPNTYIEASGEAVGLPDQQMGNSEVGHLNIGAGRIVYQDFTRINKAITEGTFFNNPALNAGLDAAKERNNTLHLMGLLSDGGVHSHIDHLIALLEMARKKQLRSVRIHPFLDGRDTPPQSALRYIDQLEQVLEEKRPSGADWKIATVIGRYYAMDRDKRWDRTEKAYRAIVEGKGIEEISARVAVEKSYAAQITDEFVKPVVIVEEGKPVGKVLDGDSVLFFNFRADRARQLTRAMTQRDFTGFPREVFTQLAAFVTMTRYDETLPLPAAFEPVSLDQILAEVISRRGLHQLRIAETEKYAHVTYFFNGGREVPFEGEERILIPSPKEVATYDQKPQMSAYEVTDEVVRQIERGRFDLVVLNFANPDMVGHSGVLKAAMQAVEVIDRCLERIVDKTLAAGGAVLITADHGNLEQMIDYQTGEPHTAHTTLPVPFILVSPEKVRLRPGIHADIAPTILDLMQIPKPPQMDHDSLIVRSEAGKRMDLR</sequence>
<dbReference type="SUPFAM" id="SSF53649">
    <property type="entry name" value="Alkaline phosphatase-like"/>
    <property type="match status" value="1"/>
</dbReference>
<dbReference type="CDD" id="cd16010">
    <property type="entry name" value="iPGM"/>
    <property type="match status" value="1"/>
</dbReference>
<evidence type="ECO:0000256" key="5">
    <source>
        <dbReference type="ARBA" id="ARBA00022723"/>
    </source>
</evidence>
<dbReference type="InterPro" id="IPR011258">
    <property type="entry name" value="BPG-indep_PGM_N"/>
</dbReference>
<comment type="catalytic activity">
    <reaction evidence="1 10">
        <text>(2R)-2-phosphoglycerate = (2R)-3-phosphoglycerate</text>
        <dbReference type="Rhea" id="RHEA:15901"/>
        <dbReference type="ChEBI" id="CHEBI:58272"/>
        <dbReference type="ChEBI" id="CHEBI:58289"/>
        <dbReference type="EC" id="5.4.2.12"/>
    </reaction>
</comment>
<evidence type="ECO:0000256" key="13">
    <source>
        <dbReference type="PIRSR" id="PIRSR001492-3"/>
    </source>
</evidence>
<dbReference type="GO" id="GO:0004619">
    <property type="term" value="F:phosphoglycerate mutase activity"/>
    <property type="evidence" value="ECO:0007669"/>
    <property type="project" value="UniProtKB-UniRule"/>
</dbReference>
<dbReference type="EMBL" id="VTOW01000001">
    <property type="protein sequence ID" value="NKE69695.1"/>
    <property type="molecule type" value="Genomic_DNA"/>
</dbReference>
<keyword evidence="5 10" id="KW-0479">Metal-binding</keyword>
<comment type="caution">
    <text evidence="16">The sequence shown here is derived from an EMBL/GenBank/DDBJ whole genome shotgun (WGS) entry which is preliminary data.</text>
</comment>
<comment type="similarity">
    <text evidence="3 10">Belongs to the BPG-independent phosphoglycerate mutase family.</text>
</comment>
<evidence type="ECO:0000256" key="3">
    <source>
        <dbReference type="ARBA" id="ARBA00008819"/>
    </source>
</evidence>
<evidence type="ECO:0000256" key="10">
    <source>
        <dbReference type="HAMAP-Rule" id="MF_01038"/>
    </source>
</evidence>
<gene>
    <name evidence="10" type="primary">gpmI</name>
    <name evidence="16" type="ORF">MNODULE_02900</name>
</gene>
<feature type="binding site" evidence="10 12">
    <location>
        <begin position="155"/>
        <end position="156"/>
    </location>
    <ligand>
        <name>substrate</name>
    </ligand>
</feature>
<feature type="binding site" evidence="10 13">
    <location>
        <position position="408"/>
    </location>
    <ligand>
        <name>Mn(2+)</name>
        <dbReference type="ChEBI" id="CHEBI:29035"/>
        <label>1</label>
    </ligand>
</feature>
<dbReference type="AlphaFoldDB" id="A0A7X6DM30"/>
<evidence type="ECO:0000256" key="1">
    <source>
        <dbReference type="ARBA" id="ARBA00000370"/>
    </source>
</evidence>
<dbReference type="Proteomes" id="UP000534783">
    <property type="component" value="Unassembled WGS sequence"/>
</dbReference>
<reference evidence="16 17" key="1">
    <citation type="journal article" date="2020" name="Nature">
        <title>Bacterial chemolithoautotrophy via manganese oxidation.</title>
        <authorList>
            <person name="Yu H."/>
            <person name="Leadbetter J.R."/>
        </authorList>
    </citation>
    <scope>NUCLEOTIDE SEQUENCE [LARGE SCALE GENOMIC DNA]</scope>
    <source>
        <strain evidence="16 17">Mn-1</strain>
    </source>
</reference>
<evidence type="ECO:0000256" key="6">
    <source>
        <dbReference type="ARBA" id="ARBA00023152"/>
    </source>
</evidence>
<evidence type="ECO:0000259" key="15">
    <source>
        <dbReference type="Pfam" id="PF06415"/>
    </source>
</evidence>
<dbReference type="GO" id="GO:0030145">
    <property type="term" value="F:manganese ion binding"/>
    <property type="evidence" value="ECO:0007669"/>
    <property type="project" value="UniProtKB-UniRule"/>
</dbReference>
<dbReference type="InterPro" id="IPR005995">
    <property type="entry name" value="Pgm_bpd_ind"/>
</dbReference>
<feature type="binding site" evidence="10 13">
    <location>
        <position position="412"/>
    </location>
    <ligand>
        <name>Mn(2+)</name>
        <dbReference type="ChEBI" id="CHEBI:29035"/>
        <label>1</label>
    </ligand>
</feature>
<dbReference type="Pfam" id="PF06415">
    <property type="entry name" value="iPGM_N"/>
    <property type="match status" value="1"/>
</dbReference>
<evidence type="ECO:0000256" key="7">
    <source>
        <dbReference type="ARBA" id="ARBA00023211"/>
    </source>
</evidence>
<dbReference type="PIRSF" id="PIRSF001492">
    <property type="entry name" value="IPGAM"/>
    <property type="match status" value="1"/>
</dbReference>
<feature type="domain" description="BPG-independent PGAM N-terminal" evidence="15">
    <location>
        <begin position="84"/>
        <end position="304"/>
    </location>
</feature>
<comment type="function">
    <text evidence="10">Catalyzes the interconversion of 2-phosphoglycerate and 3-phosphoglycerate.</text>
</comment>
<organism evidence="16 17">
    <name type="scientific">Candidatus Manganitrophus noduliformans</name>
    <dbReference type="NCBI Taxonomy" id="2606439"/>
    <lineage>
        <taxon>Bacteria</taxon>
        <taxon>Pseudomonadati</taxon>
        <taxon>Nitrospirota</taxon>
        <taxon>Nitrospiria</taxon>
        <taxon>Candidatus Troglogloeales</taxon>
        <taxon>Candidatus Manganitrophaceae</taxon>
        <taxon>Candidatus Manganitrophus</taxon>
    </lineage>
</organism>
<feature type="binding site" evidence="10 12">
    <location>
        <position position="340"/>
    </location>
    <ligand>
        <name>substrate</name>
    </ligand>
</feature>
<protein>
    <recommendedName>
        <fullName evidence="9 10">2,3-bisphosphoglycerate-independent phosphoglycerate mutase</fullName>
        <shortName evidence="10">BPG-independent PGAM</shortName>
        <shortName evidence="10">Phosphoglyceromutase</shortName>
        <shortName evidence="10">iPGM</shortName>
        <ecNumber evidence="4 10">5.4.2.12</ecNumber>
    </recommendedName>
</protein>
<feature type="binding site" evidence="10 12">
    <location>
        <position position="191"/>
    </location>
    <ligand>
        <name>substrate</name>
    </ligand>
</feature>
<keyword evidence="17" id="KW-1185">Reference proteome</keyword>
<name>A0A7X6DM30_9BACT</name>
<dbReference type="PANTHER" id="PTHR31637">
    <property type="entry name" value="2,3-BISPHOSPHOGLYCERATE-INDEPENDENT PHOSPHOGLYCERATE MUTASE"/>
    <property type="match status" value="1"/>
</dbReference>
<evidence type="ECO:0000256" key="11">
    <source>
        <dbReference type="PIRSR" id="PIRSR001492-1"/>
    </source>
</evidence>
<comment type="pathway">
    <text evidence="2 10">Carbohydrate degradation; glycolysis; pyruvate from D-glyceraldehyde 3-phosphate: step 3/5.</text>
</comment>
<feature type="binding site" evidence="10 13">
    <location>
        <position position="468"/>
    </location>
    <ligand>
        <name>Mn(2+)</name>
        <dbReference type="ChEBI" id="CHEBI:29035"/>
        <label>1</label>
    </ligand>
</feature>
<feature type="binding site" evidence="10 13">
    <location>
        <position position="64"/>
    </location>
    <ligand>
        <name>Mn(2+)</name>
        <dbReference type="ChEBI" id="CHEBI:29035"/>
        <label>2</label>
    </ligand>
</feature>
<dbReference type="InterPro" id="IPR017850">
    <property type="entry name" value="Alkaline_phosphatase_core_sf"/>
</dbReference>
<evidence type="ECO:0000256" key="4">
    <source>
        <dbReference type="ARBA" id="ARBA00012026"/>
    </source>
</evidence>
<dbReference type="Gene3D" id="3.40.1450.10">
    <property type="entry name" value="BPG-independent phosphoglycerate mutase, domain B"/>
    <property type="match status" value="1"/>
</dbReference>
<feature type="binding site" evidence="10 13">
    <location>
        <position position="450"/>
    </location>
    <ligand>
        <name>Mn(2+)</name>
        <dbReference type="ChEBI" id="CHEBI:29035"/>
        <label>2</label>
    </ligand>
</feature>
<feature type="active site" description="Phosphoserine intermediate" evidence="10 11">
    <location>
        <position position="64"/>
    </location>
</feature>
<evidence type="ECO:0000256" key="12">
    <source>
        <dbReference type="PIRSR" id="PIRSR001492-2"/>
    </source>
</evidence>
<evidence type="ECO:0000259" key="14">
    <source>
        <dbReference type="Pfam" id="PF01676"/>
    </source>
</evidence>
<keyword evidence="7 10" id="KW-0464">Manganese</keyword>
<dbReference type="Pfam" id="PF01676">
    <property type="entry name" value="Metalloenzyme"/>
    <property type="match status" value="1"/>
</dbReference>
<dbReference type="EC" id="5.4.2.12" evidence="4 10"/>
<dbReference type="Gene3D" id="3.40.720.10">
    <property type="entry name" value="Alkaline Phosphatase, subunit A"/>
    <property type="match status" value="1"/>
</dbReference>
<proteinExistence type="inferred from homology"/>
<feature type="binding site" evidence="10 13">
    <location>
        <position position="14"/>
    </location>
    <ligand>
        <name>Mn(2+)</name>
        <dbReference type="ChEBI" id="CHEBI:29035"/>
        <label>2</label>
    </ligand>
</feature>
<dbReference type="RefSeq" id="WP_168057984.1">
    <property type="nucleotide sequence ID" value="NZ_VTOW01000001.1"/>
</dbReference>
<evidence type="ECO:0000256" key="2">
    <source>
        <dbReference type="ARBA" id="ARBA00004798"/>
    </source>
</evidence>
<feature type="domain" description="Metalloenzyme" evidence="14">
    <location>
        <begin position="6"/>
        <end position="504"/>
    </location>
</feature>
<dbReference type="GO" id="GO:0006007">
    <property type="term" value="P:glucose catabolic process"/>
    <property type="evidence" value="ECO:0007669"/>
    <property type="project" value="InterPro"/>
</dbReference>
<evidence type="ECO:0000256" key="8">
    <source>
        <dbReference type="ARBA" id="ARBA00023235"/>
    </source>
</evidence>
<comment type="cofactor">
    <cofactor evidence="10">
        <name>Mn(2+)</name>
        <dbReference type="ChEBI" id="CHEBI:29035"/>
    </cofactor>
    <text evidence="10">Binds 2 manganese ions per subunit.</text>
</comment>
<feature type="binding site" evidence="10 13">
    <location>
        <position position="449"/>
    </location>
    <ligand>
        <name>Mn(2+)</name>
        <dbReference type="ChEBI" id="CHEBI:29035"/>
        <label>2</label>
    </ligand>
</feature>
<feature type="binding site" evidence="10 12">
    <location>
        <position position="197"/>
    </location>
    <ligand>
        <name>substrate</name>
    </ligand>
</feature>
<dbReference type="GO" id="GO:0005829">
    <property type="term" value="C:cytosol"/>
    <property type="evidence" value="ECO:0007669"/>
    <property type="project" value="TreeGrafter"/>
</dbReference>
<evidence type="ECO:0000313" key="16">
    <source>
        <dbReference type="EMBL" id="NKE69695.1"/>
    </source>
</evidence>
<dbReference type="InterPro" id="IPR006124">
    <property type="entry name" value="Metalloenzyme"/>
</dbReference>
<dbReference type="HAMAP" id="MF_01038">
    <property type="entry name" value="GpmI"/>
    <property type="match status" value="1"/>
</dbReference>
<evidence type="ECO:0000313" key="17">
    <source>
        <dbReference type="Proteomes" id="UP000534783"/>
    </source>
</evidence>
<dbReference type="SUPFAM" id="SSF64158">
    <property type="entry name" value="2,3-Bisphosphoglycerate-independent phosphoglycerate mutase, substrate-binding domain"/>
    <property type="match status" value="1"/>
</dbReference>
<dbReference type="UniPathway" id="UPA00109">
    <property type="reaction ID" value="UER00186"/>
</dbReference>
<feature type="binding site" evidence="10 12">
    <location>
        <begin position="266"/>
        <end position="269"/>
    </location>
    <ligand>
        <name>substrate</name>
    </ligand>
</feature>
<dbReference type="InterPro" id="IPR036646">
    <property type="entry name" value="PGAM_B_sf"/>
</dbReference>
<dbReference type="FunFam" id="3.40.1450.10:FF:000001">
    <property type="entry name" value="2,3-bisphosphoglycerate-independent phosphoglycerate mutase"/>
    <property type="match status" value="1"/>
</dbReference>
<feature type="binding site" evidence="10 12">
    <location>
        <position position="125"/>
    </location>
    <ligand>
        <name>substrate</name>
    </ligand>
</feature>
<evidence type="ECO:0000256" key="9">
    <source>
        <dbReference type="ARBA" id="ARBA00071648"/>
    </source>
</evidence>
<dbReference type="PANTHER" id="PTHR31637:SF0">
    <property type="entry name" value="2,3-BISPHOSPHOGLYCERATE-INDEPENDENT PHOSPHOGLYCERATE MUTASE"/>
    <property type="match status" value="1"/>
</dbReference>
<keyword evidence="8 10" id="KW-0413">Isomerase</keyword>
<keyword evidence="6 10" id="KW-0324">Glycolysis</keyword>
<accession>A0A7X6DM30</accession>